<comment type="caution">
    <text evidence="2">The sequence shown here is derived from an EMBL/GenBank/DDBJ whole genome shotgun (WGS) entry which is preliminary data.</text>
</comment>
<reference evidence="2 3" key="1">
    <citation type="journal article" date="2023" name="Plants (Basel)">
        <title>Bridging the Gap: Combining Genomics and Transcriptomics Approaches to Understand Stylosanthes scabra, an Orphan Legume from the Brazilian Caatinga.</title>
        <authorList>
            <person name="Ferreira-Neto J.R.C."/>
            <person name="da Silva M.D."/>
            <person name="Binneck E."/>
            <person name="de Melo N.F."/>
            <person name="da Silva R.H."/>
            <person name="de Melo A.L.T.M."/>
            <person name="Pandolfi V."/>
            <person name="Bustamante F.O."/>
            <person name="Brasileiro-Vidal A.C."/>
            <person name="Benko-Iseppon A.M."/>
        </authorList>
    </citation>
    <scope>NUCLEOTIDE SEQUENCE [LARGE SCALE GENOMIC DNA]</scope>
    <source>
        <tissue evidence="2">Leaves</tissue>
    </source>
</reference>
<proteinExistence type="predicted"/>
<evidence type="ECO:0000313" key="3">
    <source>
        <dbReference type="Proteomes" id="UP001341840"/>
    </source>
</evidence>
<dbReference type="EMBL" id="JASCZI010000873">
    <property type="protein sequence ID" value="MED6113659.1"/>
    <property type="molecule type" value="Genomic_DNA"/>
</dbReference>
<dbReference type="Proteomes" id="UP001341840">
    <property type="component" value="Unassembled WGS sequence"/>
</dbReference>
<protein>
    <submittedName>
        <fullName evidence="2">Uncharacterized protein</fullName>
    </submittedName>
</protein>
<gene>
    <name evidence="2" type="ORF">PIB30_072906</name>
</gene>
<evidence type="ECO:0000256" key="1">
    <source>
        <dbReference type="SAM" id="MobiDB-lite"/>
    </source>
</evidence>
<evidence type="ECO:0000313" key="2">
    <source>
        <dbReference type="EMBL" id="MED6113659.1"/>
    </source>
</evidence>
<feature type="compositionally biased region" description="Polar residues" evidence="1">
    <location>
        <begin position="1"/>
        <end position="28"/>
    </location>
</feature>
<organism evidence="2 3">
    <name type="scientific">Stylosanthes scabra</name>
    <dbReference type="NCBI Taxonomy" id="79078"/>
    <lineage>
        <taxon>Eukaryota</taxon>
        <taxon>Viridiplantae</taxon>
        <taxon>Streptophyta</taxon>
        <taxon>Embryophyta</taxon>
        <taxon>Tracheophyta</taxon>
        <taxon>Spermatophyta</taxon>
        <taxon>Magnoliopsida</taxon>
        <taxon>eudicotyledons</taxon>
        <taxon>Gunneridae</taxon>
        <taxon>Pentapetalae</taxon>
        <taxon>rosids</taxon>
        <taxon>fabids</taxon>
        <taxon>Fabales</taxon>
        <taxon>Fabaceae</taxon>
        <taxon>Papilionoideae</taxon>
        <taxon>50 kb inversion clade</taxon>
        <taxon>dalbergioids sensu lato</taxon>
        <taxon>Dalbergieae</taxon>
        <taxon>Pterocarpus clade</taxon>
        <taxon>Stylosanthes</taxon>
    </lineage>
</organism>
<sequence length="120" mass="13688">MRNLETQAGQIAKQLSTTLPNNFPSNTEDNPKGECKAITLRSGRAPEDVDAWASLIWTEALRFTWRRPRITWSESMSYVKPTYKNSSSPSTPLQPKINLLSNPSLIKGMIERIKRRLIED</sequence>
<feature type="region of interest" description="Disordered" evidence="1">
    <location>
        <begin position="1"/>
        <end position="34"/>
    </location>
</feature>
<accession>A0ABU6QRE9</accession>
<name>A0ABU6QRE9_9FABA</name>
<keyword evidence="3" id="KW-1185">Reference proteome</keyword>